<dbReference type="RefSeq" id="XP_040746342.1">
    <property type="nucleotide sequence ID" value="XM_040890128.1"/>
</dbReference>
<dbReference type="Gene3D" id="1.25.40.850">
    <property type="match status" value="1"/>
</dbReference>
<dbReference type="STRING" id="61395.A0A1Y1WHS3"/>
<dbReference type="SUPFAM" id="SSF56815">
    <property type="entry name" value="Sec1/munc18-like (SM) proteins"/>
    <property type="match status" value="1"/>
</dbReference>
<accession>A0A1Y1WHS3</accession>
<keyword evidence="4" id="KW-1185">Reference proteome</keyword>
<dbReference type="InterPro" id="IPR043154">
    <property type="entry name" value="Sec-1-like_dom1"/>
</dbReference>
<dbReference type="Pfam" id="PF00995">
    <property type="entry name" value="Sec1"/>
    <property type="match status" value="1"/>
</dbReference>
<dbReference type="OrthoDB" id="10262287at2759"/>
<gene>
    <name evidence="3" type="ORF">DL89DRAFT_290784</name>
</gene>
<dbReference type="InterPro" id="IPR043155">
    <property type="entry name" value="VPS33_dom3b"/>
</dbReference>
<sequence>MTNSARSDDLDILQLRDILRGELISVLDSIRGSKALVLDPDLSGPLSFIVDFSVLKEHGVEKIFLLDSIPPETGAIKGLLYFALPHTGKMRTIAEHVRAGSSAKEYSLQLVPRRTLLCERVLEEEGVLGDLTVGEYRMDFIPLEEDLLSLELPATFKELYLEGDFSSIYYAARGVMRLQGLYGFFPRIVGKGDFAQILADTLTRMRLELTSSNPRGSSSSALAMSSVFDSMVIIDRGVDMVTPLLTQLTYEGLVSEVYGINSGYVSLSSLNMSDANQASAPAAGSSATQAAAAAAAAAAPKRKRIALNSSDSIFNDIRNMNFAGVGSLLSKMSRQLQDTYESRHKAKTVQEIRSFVGKLNGLQAEHQSLKTHVSLAETILKRTQTDDFNHVLEIEQSLVSNGDISKDQLAYLDKLFALADPHAPVPGCNGELKDTPPITAPNSIHKVLRLMCLYSLWRGPSFKQKVYDAWYEELVDAFGHHHTITLDNLETVGLLVSPASNNGGTAGSTAKSSALKLAAGGDVSSAGILNSIVPSTKPRDPAHSNSLSFLRKTLNLVNSDVRENDPDDISYVYSGYAPLSVRLLQCLVRDPAVYTSPSAASRYSSLLRGGASSDTTRPAQKDLQSGGVKGGWKGWDDVLAELPGETVDVTQWSDREGDLLSSDTVVQRLGEKAPATLVLFLGGCTFTEVAALRLLSQQHNHRYIAATTQIINGNSFIDSLIQKASN</sequence>
<dbReference type="InterPro" id="IPR043127">
    <property type="entry name" value="Sec-1-like_dom3a"/>
</dbReference>
<comment type="similarity">
    <text evidence="1">Belongs to the STXBP/unc-18/SEC1 family.</text>
</comment>
<dbReference type="Gene3D" id="3.90.830.10">
    <property type="entry name" value="Syntaxin Binding Protein 1, Chain A, domain 2"/>
    <property type="match status" value="1"/>
</dbReference>
<organism evidence="3 4">
    <name type="scientific">Linderina pennispora</name>
    <dbReference type="NCBI Taxonomy" id="61395"/>
    <lineage>
        <taxon>Eukaryota</taxon>
        <taxon>Fungi</taxon>
        <taxon>Fungi incertae sedis</taxon>
        <taxon>Zoopagomycota</taxon>
        <taxon>Kickxellomycotina</taxon>
        <taxon>Kickxellomycetes</taxon>
        <taxon>Kickxellales</taxon>
        <taxon>Kickxellaceae</taxon>
        <taxon>Linderina</taxon>
    </lineage>
</organism>
<protein>
    <submittedName>
        <fullName evidence="3">Sec1-like protein</fullName>
    </submittedName>
</protein>
<name>A0A1Y1WHS3_9FUNG</name>
<dbReference type="AlphaFoldDB" id="A0A1Y1WHS3"/>
<dbReference type="InterPro" id="IPR027482">
    <property type="entry name" value="Sec1-like_dom2"/>
</dbReference>
<dbReference type="GeneID" id="63806776"/>
<proteinExistence type="inferred from homology"/>
<evidence type="ECO:0000313" key="4">
    <source>
        <dbReference type="Proteomes" id="UP000193922"/>
    </source>
</evidence>
<dbReference type="PANTHER" id="PTHR11679">
    <property type="entry name" value="VESICLE PROTEIN SORTING-ASSOCIATED"/>
    <property type="match status" value="1"/>
</dbReference>
<comment type="caution">
    <text evidence="3">The sequence shown here is derived from an EMBL/GenBank/DDBJ whole genome shotgun (WGS) entry which is preliminary data.</text>
</comment>
<evidence type="ECO:0000256" key="2">
    <source>
        <dbReference type="SAM" id="MobiDB-lite"/>
    </source>
</evidence>
<dbReference type="InterPro" id="IPR036045">
    <property type="entry name" value="Sec1-like_sf"/>
</dbReference>
<dbReference type="EMBL" id="MCFD01000002">
    <property type="protein sequence ID" value="ORX73002.1"/>
    <property type="molecule type" value="Genomic_DNA"/>
</dbReference>
<dbReference type="Proteomes" id="UP000193922">
    <property type="component" value="Unassembled WGS sequence"/>
</dbReference>
<evidence type="ECO:0000313" key="3">
    <source>
        <dbReference type="EMBL" id="ORX73002.1"/>
    </source>
</evidence>
<dbReference type="InterPro" id="IPR001619">
    <property type="entry name" value="Sec1-like"/>
</dbReference>
<dbReference type="Gene3D" id="3.40.50.1910">
    <property type="match status" value="1"/>
</dbReference>
<dbReference type="Gene3D" id="3.40.50.2060">
    <property type="match status" value="1"/>
</dbReference>
<dbReference type="PIRSF" id="PIRSF005715">
    <property type="entry name" value="VPS45_Sec1"/>
    <property type="match status" value="1"/>
</dbReference>
<dbReference type="GO" id="GO:0016192">
    <property type="term" value="P:vesicle-mediated transport"/>
    <property type="evidence" value="ECO:0007669"/>
    <property type="project" value="InterPro"/>
</dbReference>
<evidence type="ECO:0000256" key="1">
    <source>
        <dbReference type="ARBA" id="ARBA00009884"/>
    </source>
</evidence>
<reference evidence="3 4" key="1">
    <citation type="submission" date="2016-07" db="EMBL/GenBank/DDBJ databases">
        <title>Pervasive Adenine N6-methylation of Active Genes in Fungi.</title>
        <authorList>
            <consortium name="DOE Joint Genome Institute"/>
            <person name="Mondo S.J."/>
            <person name="Dannebaum R.O."/>
            <person name="Kuo R.C."/>
            <person name="Labutti K."/>
            <person name="Haridas S."/>
            <person name="Kuo A."/>
            <person name="Salamov A."/>
            <person name="Ahrendt S.R."/>
            <person name="Lipzen A."/>
            <person name="Sullivan W."/>
            <person name="Andreopoulos W.B."/>
            <person name="Clum A."/>
            <person name="Lindquist E."/>
            <person name="Daum C."/>
            <person name="Ramamoorthy G.K."/>
            <person name="Gryganskyi A."/>
            <person name="Culley D."/>
            <person name="Magnuson J.K."/>
            <person name="James T.Y."/>
            <person name="O'Malley M.A."/>
            <person name="Stajich J.E."/>
            <person name="Spatafora J.W."/>
            <person name="Visel A."/>
            <person name="Grigoriev I.V."/>
        </authorList>
    </citation>
    <scope>NUCLEOTIDE SEQUENCE [LARGE SCALE GENOMIC DNA]</scope>
    <source>
        <strain evidence="3 4">ATCC 12442</strain>
    </source>
</reference>
<feature type="region of interest" description="Disordered" evidence="2">
    <location>
        <begin position="609"/>
        <end position="628"/>
    </location>
</feature>